<evidence type="ECO:0000256" key="1">
    <source>
        <dbReference type="ARBA" id="ARBA00001946"/>
    </source>
</evidence>
<keyword evidence="7" id="KW-0067">ATP-binding</keyword>
<protein>
    <recommendedName>
        <fullName evidence="3">tRNA dimethylallyltransferase</fullName>
        <ecNumber evidence="3">2.5.1.75</ecNumber>
    </recommendedName>
</protein>
<dbReference type="EC" id="2.5.1.75" evidence="3"/>
<dbReference type="SUPFAM" id="SSF52540">
    <property type="entry name" value="P-loop containing nucleoside triphosphate hydrolases"/>
    <property type="match status" value="1"/>
</dbReference>
<accession>E6QRJ7</accession>
<evidence type="ECO:0000256" key="6">
    <source>
        <dbReference type="ARBA" id="ARBA00022741"/>
    </source>
</evidence>
<evidence type="ECO:0000313" key="10">
    <source>
        <dbReference type="EMBL" id="CBI09869.1"/>
    </source>
</evidence>
<organism evidence="10">
    <name type="scientific">mine drainage metagenome</name>
    <dbReference type="NCBI Taxonomy" id="410659"/>
    <lineage>
        <taxon>unclassified sequences</taxon>
        <taxon>metagenomes</taxon>
        <taxon>ecological metagenomes</taxon>
    </lineage>
</organism>
<dbReference type="InterPro" id="IPR027417">
    <property type="entry name" value="P-loop_NTPase"/>
</dbReference>
<dbReference type="Gene3D" id="3.40.50.300">
    <property type="entry name" value="P-loop containing nucleotide triphosphate hydrolases"/>
    <property type="match status" value="1"/>
</dbReference>
<evidence type="ECO:0000256" key="5">
    <source>
        <dbReference type="ARBA" id="ARBA00022694"/>
    </source>
</evidence>
<dbReference type="EMBL" id="CABR01000055">
    <property type="protein sequence ID" value="CBI09869.1"/>
    <property type="molecule type" value="Genomic_DNA"/>
</dbReference>
<keyword evidence="4 10" id="KW-0808">Transferase</keyword>
<dbReference type="HAMAP" id="MF_00185">
    <property type="entry name" value="IPP_trans"/>
    <property type="match status" value="1"/>
</dbReference>
<evidence type="ECO:0000256" key="4">
    <source>
        <dbReference type="ARBA" id="ARBA00022679"/>
    </source>
</evidence>
<keyword evidence="6" id="KW-0547">Nucleotide-binding</keyword>
<evidence type="ECO:0000256" key="2">
    <source>
        <dbReference type="ARBA" id="ARBA00005842"/>
    </source>
</evidence>
<comment type="catalytic activity">
    <reaction evidence="9">
        <text>adenosine(37) in tRNA + dimethylallyl diphosphate = N(6)-dimethylallyladenosine(37) in tRNA + diphosphate</text>
        <dbReference type="Rhea" id="RHEA:26482"/>
        <dbReference type="Rhea" id="RHEA-COMP:10162"/>
        <dbReference type="Rhea" id="RHEA-COMP:10375"/>
        <dbReference type="ChEBI" id="CHEBI:33019"/>
        <dbReference type="ChEBI" id="CHEBI:57623"/>
        <dbReference type="ChEBI" id="CHEBI:74411"/>
        <dbReference type="ChEBI" id="CHEBI:74415"/>
        <dbReference type="EC" id="2.5.1.75"/>
    </reaction>
</comment>
<dbReference type="InterPro" id="IPR039657">
    <property type="entry name" value="Dimethylallyltransferase"/>
</dbReference>
<dbReference type="PANTHER" id="PTHR11088">
    <property type="entry name" value="TRNA DIMETHYLALLYLTRANSFERASE"/>
    <property type="match status" value="1"/>
</dbReference>
<dbReference type="AlphaFoldDB" id="E6QRJ7"/>
<proteinExistence type="inferred from homology"/>
<dbReference type="NCBIfam" id="TIGR00174">
    <property type="entry name" value="miaA"/>
    <property type="match status" value="1"/>
</dbReference>
<gene>
    <name evidence="10" type="primary">miaA</name>
    <name evidence="10" type="ORF">CARN7_0615</name>
</gene>
<keyword evidence="5" id="KW-0819">tRNA processing</keyword>
<evidence type="ECO:0000256" key="3">
    <source>
        <dbReference type="ARBA" id="ARBA00012665"/>
    </source>
</evidence>
<dbReference type="GO" id="GO:0005524">
    <property type="term" value="F:ATP binding"/>
    <property type="evidence" value="ECO:0007669"/>
    <property type="project" value="UniProtKB-KW"/>
</dbReference>
<dbReference type="GO" id="GO:0052381">
    <property type="term" value="F:tRNA dimethylallyltransferase activity"/>
    <property type="evidence" value="ECO:0007669"/>
    <property type="project" value="UniProtKB-EC"/>
</dbReference>
<evidence type="ECO:0000256" key="8">
    <source>
        <dbReference type="ARBA" id="ARBA00022842"/>
    </source>
</evidence>
<dbReference type="GO" id="GO:0006400">
    <property type="term" value="P:tRNA modification"/>
    <property type="evidence" value="ECO:0007669"/>
    <property type="project" value="TreeGrafter"/>
</dbReference>
<comment type="cofactor">
    <cofactor evidence="1">
        <name>Mg(2+)</name>
        <dbReference type="ChEBI" id="CHEBI:18420"/>
    </cofactor>
</comment>
<sequence>MQNMINSDTPPAILLMGPTASGKTALAVSLAQRFPLEIISVDSAMVYREMNIGTAKPDAATLAAAPHHLIDLISPLQAYSVAQFCSDALPLMTAAHARGRVPLLVGGTMLYFKALREGLSELPPADEAVRTQIEIEARQRGWAALHDELSQLDPETGQRLQPGDTQRIQRALEVVRVTGQPMSSLWALGRASAPNFRWLPIALIPAERSVLHERIARRFDTMLEAGLLQELSDLRQRYDLHAESPAMRCVGYRQAWAYQSGEYGYQEMRERGIFATRQLAKRQMTWLRGMNEVRTMNCLDTQLYAQVEQQVIRFLAADELSYTGKSMC</sequence>
<name>E6QRJ7_9ZZZZ</name>
<comment type="caution">
    <text evidence="10">The sequence shown here is derived from an EMBL/GenBank/DDBJ whole genome shotgun (WGS) entry which is preliminary data.</text>
</comment>
<keyword evidence="8" id="KW-0460">Magnesium</keyword>
<dbReference type="FunFam" id="1.10.20.140:FF:000001">
    <property type="entry name" value="tRNA dimethylallyltransferase"/>
    <property type="match status" value="1"/>
</dbReference>
<reference evidence="10" key="1">
    <citation type="submission" date="2009-10" db="EMBL/GenBank/DDBJ databases">
        <title>Diversity of trophic interactions inside an arsenic-rich microbial ecosystem.</title>
        <authorList>
            <person name="Bertin P.N."/>
            <person name="Heinrich-Salmeron A."/>
            <person name="Pelletier E."/>
            <person name="Goulhen-Chollet F."/>
            <person name="Arsene-Ploetze F."/>
            <person name="Gallien S."/>
            <person name="Calteau A."/>
            <person name="Vallenet D."/>
            <person name="Casiot C."/>
            <person name="Chane-Woon-Ming B."/>
            <person name="Giloteaux L."/>
            <person name="Barakat M."/>
            <person name="Bonnefoy V."/>
            <person name="Bruneel O."/>
            <person name="Chandler M."/>
            <person name="Cleiss J."/>
            <person name="Duran R."/>
            <person name="Elbaz-Poulichet F."/>
            <person name="Fonknechten N."/>
            <person name="Lauga B."/>
            <person name="Mornico D."/>
            <person name="Ortet P."/>
            <person name="Schaeffer C."/>
            <person name="Siguier P."/>
            <person name="Alexander Thil Smith A."/>
            <person name="Van Dorsselaer A."/>
            <person name="Weissenbach J."/>
            <person name="Medigue C."/>
            <person name="Le Paslier D."/>
        </authorList>
    </citation>
    <scope>NUCLEOTIDE SEQUENCE</scope>
</reference>
<evidence type="ECO:0000256" key="9">
    <source>
        <dbReference type="ARBA" id="ARBA00049563"/>
    </source>
</evidence>
<dbReference type="Pfam" id="PF01715">
    <property type="entry name" value="IPPT"/>
    <property type="match status" value="1"/>
</dbReference>
<evidence type="ECO:0000256" key="7">
    <source>
        <dbReference type="ARBA" id="ARBA00022840"/>
    </source>
</evidence>
<dbReference type="InterPro" id="IPR018022">
    <property type="entry name" value="IPT"/>
</dbReference>
<comment type="similarity">
    <text evidence="2">Belongs to the IPP transferase family.</text>
</comment>
<dbReference type="Gene3D" id="1.10.20.140">
    <property type="match status" value="1"/>
</dbReference>
<dbReference type="PANTHER" id="PTHR11088:SF60">
    <property type="entry name" value="TRNA DIMETHYLALLYLTRANSFERASE"/>
    <property type="match status" value="1"/>
</dbReference>